<protein>
    <submittedName>
        <fullName evidence="6">Pyroglutamyl-peptidase</fullName>
    </submittedName>
</protein>
<dbReference type="GO" id="GO:0008234">
    <property type="term" value="F:cysteine-type peptidase activity"/>
    <property type="evidence" value="ECO:0007669"/>
    <property type="project" value="UniProtKB-KW"/>
</dbReference>
<evidence type="ECO:0000313" key="7">
    <source>
        <dbReference type="Proteomes" id="UP000007304"/>
    </source>
</evidence>
<gene>
    <name evidence="6" type="ORF">HMPREF1120_02792</name>
</gene>
<dbReference type="STRING" id="858893.H6BQZ0"/>
<dbReference type="OrthoDB" id="407146at2759"/>
<dbReference type="PANTHER" id="PTHR23402">
    <property type="entry name" value="PROTEASE FAMILY C15 PYROGLUTAMYL-PEPTIDASE I-RELATED"/>
    <property type="match status" value="1"/>
</dbReference>
<evidence type="ECO:0000313" key="6">
    <source>
        <dbReference type="EMBL" id="EHY54625.1"/>
    </source>
</evidence>
<evidence type="ECO:0000256" key="5">
    <source>
        <dbReference type="SAM" id="MobiDB-lite"/>
    </source>
</evidence>
<feature type="region of interest" description="Disordered" evidence="5">
    <location>
        <begin position="266"/>
        <end position="344"/>
    </location>
</feature>
<proteinExistence type="inferred from homology"/>
<accession>H6BQZ0</accession>
<feature type="compositionally biased region" description="Basic and acidic residues" evidence="5">
    <location>
        <begin position="325"/>
        <end position="344"/>
    </location>
</feature>
<evidence type="ECO:0000256" key="3">
    <source>
        <dbReference type="ARBA" id="ARBA00022801"/>
    </source>
</evidence>
<organism evidence="6 7">
    <name type="scientific">Exophiala dermatitidis (strain ATCC 34100 / CBS 525.76 / NIH/UT8656)</name>
    <name type="common">Black yeast</name>
    <name type="synonym">Wangiella dermatitidis</name>
    <dbReference type="NCBI Taxonomy" id="858893"/>
    <lineage>
        <taxon>Eukaryota</taxon>
        <taxon>Fungi</taxon>
        <taxon>Dikarya</taxon>
        <taxon>Ascomycota</taxon>
        <taxon>Pezizomycotina</taxon>
        <taxon>Eurotiomycetes</taxon>
        <taxon>Chaetothyriomycetidae</taxon>
        <taxon>Chaetothyriales</taxon>
        <taxon>Herpotrichiellaceae</taxon>
        <taxon>Exophiala</taxon>
    </lineage>
</organism>
<feature type="compositionally biased region" description="Basic and acidic residues" evidence="5">
    <location>
        <begin position="270"/>
        <end position="286"/>
    </location>
</feature>
<keyword evidence="4" id="KW-0788">Thiol protease</keyword>
<dbReference type="InterPro" id="IPR036440">
    <property type="entry name" value="Peptidase_C15-like_sf"/>
</dbReference>
<dbReference type="GO" id="GO:0006508">
    <property type="term" value="P:proteolysis"/>
    <property type="evidence" value="ECO:0007669"/>
    <property type="project" value="UniProtKB-KW"/>
</dbReference>
<reference evidence="6" key="1">
    <citation type="submission" date="2011-07" db="EMBL/GenBank/DDBJ databases">
        <title>The Genome Sequence of Exophiala (Wangiella) dermatitidis NIH/UT8656.</title>
        <authorList>
            <consortium name="The Broad Institute Genome Sequencing Platform"/>
            <person name="Cuomo C."/>
            <person name="Wang Z."/>
            <person name="Hunicke-Smith S."/>
            <person name="Szanislo P.J."/>
            <person name="Earl A."/>
            <person name="Young S.K."/>
            <person name="Zeng Q."/>
            <person name="Gargeya S."/>
            <person name="Fitzgerald M."/>
            <person name="Haas B."/>
            <person name="Abouelleil A."/>
            <person name="Alvarado L."/>
            <person name="Arachchi H.M."/>
            <person name="Berlin A."/>
            <person name="Brown A."/>
            <person name="Chapman S.B."/>
            <person name="Chen Z."/>
            <person name="Dunbar C."/>
            <person name="Freedman E."/>
            <person name="Gearin G."/>
            <person name="Gellesch M."/>
            <person name="Goldberg J."/>
            <person name="Griggs A."/>
            <person name="Gujja S."/>
            <person name="Heiman D."/>
            <person name="Howarth C."/>
            <person name="Larson L."/>
            <person name="Lui A."/>
            <person name="MacDonald P.J.P."/>
            <person name="Montmayeur A."/>
            <person name="Murphy C."/>
            <person name="Neiman D."/>
            <person name="Pearson M."/>
            <person name="Priest M."/>
            <person name="Roberts A."/>
            <person name="Saif S."/>
            <person name="Shea T."/>
            <person name="Shenoy N."/>
            <person name="Sisk P."/>
            <person name="Stolte C."/>
            <person name="Sykes S."/>
            <person name="Wortman J."/>
            <person name="Nusbaum C."/>
            <person name="Birren B."/>
        </authorList>
    </citation>
    <scope>NUCLEOTIDE SEQUENCE</scope>
    <source>
        <strain evidence="6">NIH/UT8656</strain>
    </source>
</reference>
<feature type="compositionally biased region" description="Polar residues" evidence="5">
    <location>
        <begin position="314"/>
        <end position="323"/>
    </location>
</feature>
<dbReference type="PANTHER" id="PTHR23402:SF1">
    <property type="entry name" value="PYROGLUTAMYL-PEPTIDASE I"/>
    <property type="match status" value="1"/>
</dbReference>
<sequence length="445" mass="48684">MGDAGPPTPPPGMMGDAAWSSETPPLREIKVLVTGFGPFKSFLVNPSWLIASALPHELYPTTSPSSPVPAYKITLIVHSSAMRVSYSSVSEMMPSLISQHDPDFILHIGVAGGRDCYSLETRAHRDGYRIKDVDDKDGFARGESMWKKEGVPDVLFVGWDEADVLKRWEAGVQTGLLEHGFLGPANADSRTNTSISSSIWGSSETAANVAAAVQAARAEENRKKSAVKLSRDAGRFLCEYLLFESLSLRWIDAHRHMHPHLHLLQSQPRAEQHPQVEEHSVQHHSEAGTSWRPQQHEGHVEQHASQSSLSGSSPLTNNHSDQQNETERGQEAQDLEEQHKKQRLAHDRLGKVAFLHVPGWTSVEDINRGKLVAEEAIRALVASWEEGFRRPLGWGGPDARAFTTQHSEDHAQSQGHTQGSVGSAASAVSAILAAGPIGSNIVWRA</sequence>
<dbReference type="InParanoid" id="H6BQZ0"/>
<evidence type="ECO:0000256" key="2">
    <source>
        <dbReference type="ARBA" id="ARBA00022670"/>
    </source>
</evidence>
<comment type="similarity">
    <text evidence="1">Belongs to the peptidase C15 family.</text>
</comment>
<dbReference type="RefSeq" id="XP_009155086.1">
    <property type="nucleotide sequence ID" value="XM_009156838.1"/>
</dbReference>
<dbReference type="VEuPathDB" id="FungiDB:HMPREF1120_02792"/>
<keyword evidence="7" id="KW-1185">Reference proteome</keyword>
<dbReference type="GeneID" id="20307431"/>
<dbReference type="InterPro" id="IPR016125">
    <property type="entry name" value="Peptidase_C15-like"/>
</dbReference>
<keyword evidence="3" id="KW-0378">Hydrolase</keyword>
<dbReference type="OMA" id="WITERDA"/>
<evidence type="ECO:0000256" key="1">
    <source>
        <dbReference type="ARBA" id="ARBA00006641"/>
    </source>
</evidence>
<evidence type="ECO:0000256" key="4">
    <source>
        <dbReference type="ARBA" id="ARBA00022807"/>
    </source>
</evidence>
<keyword evidence="2" id="KW-0645">Protease</keyword>
<dbReference type="Pfam" id="PF01470">
    <property type="entry name" value="Peptidase_C15"/>
    <property type="match status" value="1"/>
</dbReference>
<name>H6BQZ0_EXODN</name>
<dbReference type="eggNOG" id="KOG4755">
    <property type="taxonomic scope" value="Eukaryota"/>
</dbReference>
<dbReference type="EMBL" id="JH226131">
    <property type="protein sequence ID" value="EHY54625.1"/>
    <property type="molecule type" value="Genomic_DNA"/>
</dbReference>
<dbReference type="HOGENOM" id="CLU_043960_0_1_1"/>
<dbReference type="AlphaFoldDB" id="H6BQZ0"/>
<dbReference type="SUPFAM" id="SSF53182">
    <property type="entry name" value="Pyrrolidone carboxyl peptidase (pyroglutamate aminopeptidase)"/>
    <property type="match status" value="1"/>
</dbReference>
<feature type="region of interest" description="Disordered" evidence="5">
    <location>
        <begin position="401"/>
        <end position="421"/>
    </location>
</feature>
<dbReference type="Proteomes" id="UP000007304">
    <property type="component" value="Unassembled WGS sequence"/>
</dbReference>
<dbReference type="Gene3D" id="3.40.630.20">
    <property type="entry name" value="Peptidase C15, pyroglutamyl peptidase I-like"/>
    <property type="match status" value="1"/>
</dbReference>